<reference evidence="2 3" key="1">
    <citation type="submission" date="2019-03" db="EMBL/GenBank/DDBJ databases">
        <title>Novel species of Flavobacterium.</title>
        <authorList>
            <person name="Liu Q."/>
            <person name="Xin Y.-H."/>
        </authorList>
    </citation>
    <scope>NUCLEOTIDE SEQUENCE [LARGE SCALE GENOMIC DNA]</scope>
    <source>
        <strain evidence="2 3">LB3P52</strain>
    </source>
</reference>
<feature type="chain" id="PRO_5020201502" evidence="1">
    <location>
        <begin position="26"/>
        <end position="422"/>
    </location>
</feature>
<dbReference type="RefSeq" id="WP_131914948.1">
    <property type="nucleotide sequence ID" value="NZ_SMLG01000001.1"/>
</dbReference>
<evidence type="ECO:0000256" key="1">
    <source>
        <dbReference type="SAM" id="SignalP"/>
    </source>
</evidence>
<dbReference type="AlphaFoldDB" id="A0A4R5FD07"/>
<sequence>MKHISRTSIYLLIASLLCCTLKSNAQEEKEYRRISLHTLIMDEYPHPYRKMLADFFEKSALSEKFNNHNLPSRIFQIQENQSLLNKKAHQGNNDMLFTGDGGLKFEKKEITSYLDQNNVARDLVAKWFNRSKKGGFNMELVQSRGNYDASNLNVSIAKATKRGMSSIADAGEELIQKTFVLVYDSHFIYNHQFDIEKAKRNEKNKAYSMFSKMTPIEAEHFIFNIRAHLYQLDWNDEIATQFYSEYWADDKSITAEKKKAFDETTLFKLKYIGSNKSQVIYKKTFYSMKDIEDFEKNKIEILGETTLNAIDEAIVKLQKEHDVFKTKTPLYSIEPITAKIGLKEGVTKKSIFDVVEKQIDENGKTKYVDVGTIKIDPEFPIWDNKYNAGEENPNSTTDRTYFKKLSGSDFYPGMLIVQKKGK</sequence>
<keyword evidence="3" id="KW-1185">Reference proteome</keyword>
<dbReference type="EMBL" id="SMLG01000001">
    <property type="protein sequence ID" value="TDE47011.1"/>
    <property type="molecule type" value="Genomic_DNA"/>
</dbReference>
<comment type="caution">
    <text evidence="2">The sequence shown here is derived from an EMBL/GenBank/DDBJ whole genome shotgun (WGS) entry which is preliminary data.</text>
</comment>
<dbReference type="Proteomes" id="UP000294814">
    <property type="component" value="Unassembled WGS sequence"/>
</dbReference>
<gene>
    <name evidence="2" type="ORF">E0I26_02680</name>
</gene>
<dbReference type="OrthoDB" id="1164716at2"/>
<evidence type="ECO:0000313" key="3">
    <source>
        <dbReference type="Proteomes" id="UP000294814"/>
    </source>
</evidence>
<evidence type="ECO:0000313" key="2">
    <source>
        <dbReference type="EMBL" id="TDE47011.1"/>
    </source>
</evidence>
<feature type="signal peptide" evidence="1">
    <location>
        <begin position="1"/>
        <end position="25"/>
    </location>
</feature>
<protein>
    <submittedName>
        <fullName evidence="2">Uncharacterized protein</fullName>
    </submittedName>
</protein>
<proteinExistence type="predicted"/>
<name>A0A4R5FD07_9FLAO</name>
<accession>A0A4R5FD07</accession>
<keyword evidence="1" id="KW-0732">Signal</keyword>
<organism evidence="2 3">
    <name type="scientific">Flavobacterium rhamnosiphilum</name>
    <dbReference type="NCBI Taxonomy" id="2541724"/>
    <lineage>
        <taxon>Bacteria</taxon>
        <taxon>Pseudomonadati</taxon>
        <taxon>Bacteroidota</taxon>
        <taxon>Flavobacteriia</taxon>
        <taxon>Flavobacteriales</taxon>
        <taxon>Flavobacteriaceae</taxon>
        <taxon>Flavobacterium</taxon>
    </lineage>
</organism>